<dbReference type="Proteomes" id="UP000823775">
    <property type="component" value="Unassembled WGS sequence"/>
</dbReference>
<sequence>MVRRSYHYTYVGGHIGLVDEVGLVLDRLVDFQLTQKLLVPLGPYPKLLITVVFIEAHRRRCDWSFCDVGLEGPVV</sequence>
<protein>
    <submittedName>
        <fullName evidence="1">Uncharacterized protein</fullName>
    </submittedName>
</protein>
<proteinExistence type="predicted"/>
<reference evidence="1 2" key="1">
    <citation type="journal article" date="2021" name="BMC Genomics">
        <title>Datura genome reveals duplications of psychoactive alkaloid biosynthetic genes and high mutation rate following tissue culture.</title>
        <authorList>
            <person name="Rajewski A."/>
            <person name="Carter-House D."/>
            <person name="Stajich J."/>
            <person name="Litt A."/>
        </authorList>
    </citation>
    <scope>NUCLEOTIDE SEQUENCE [LARGE SCALE GENOMIC DNA]</scope>
    <source>
        <strain evidence="1">AR-01</strain>
    </source>
</reference>
<keyword evidence="2" id="KW-1185">Reference proteome</keyword>
<gene>
    <name evidence="1" type="ORF">HAX54_029892</name>
</gene>
<organism evidence="1 2">
    <name type="scientific">Datura stramonium</name>
    <name type="common">Jimsonweed</name>
    <name type="synonym">Common thornapple</name>
    <dbReference type="NCBI Taxonomy" id="4076"/>
    <lineage>
        <taxon>Eukaryota</taxon>
        <taxon>Viridiplantae</taxon>
        <taxon>Streptophyta</taxon>
        <taxon>Embryophyta</taxon>
        <taxon>Tracheophyta</taxon>
        <taxon>Spermatophyta</taxon>
        <taxon>Magnoliopsida</taxon>
        <taxon>eudicotyledons</taxon>
        <taxon>Gunneridae</taxon>
        <taxon>Pentapetalae</taxon>
        <taxon>asterids</taxon>
        <taxon>lamiids</taxon>
        <taxon>Solanales</taxon>
        <taxon>Solanaceae</taxon>
        <taxon>Solanoideae</taxon>
        <taxon>Datureae</taxon>
        <taxon>Datura</taxon>
    </lineage>
</organism>
<name>A0ABS8V731_DATST</name>
<comment type="caution">
    <text evidence="1">The sequence shown here is derived from an EMBL/GenBank/DDBJ whole genome shotgun (WGS) entry which is preliminary data.</text>
</comment>
<dbReference type="EMBL" id="JACEIK010003727">
    <property type="protein sequence ID" value="MCD9642858.1"/>
    <property type="molecule type" value="Genomic_DNA"/>
</dbReference>
<accession>A0ABS8V731</accession>
<evidence type="ECO:0000313" key="1">
    <source>
        <dbReference type="EMBL" id="MCD9642858.1"/>
    </source>
</evidence>
<evidence type="ECO:0000313" key="2">
    <source>
        <dbReference type="Proteomes" id="UP000823775"/>
    </source>
</evidence>